<keyword evidence="1" id="KW-0808">Transferase</keyword>
<dbReference type="PANTHER" id="PTHR43800:SF1">
    <property type="entry name" value="PEPTIDYL-LYSINE N-ACETYLTRANSFERASE YJAB"/>
    <property type="match status" value="1"/>
</dbReference>
<evidence type="ECO:0000259" key="3">
    <source>
        <dbReference type="PROSITE" id="PS51186"/>
    </source>
</evidence>
<evidence type="ECO:0000313" key="4">
    <source>
        <dbReference type="EMBL" id="MBE9463999.1"/>
    </source>
</evidence>
<dbReference type="InterPro" id="IPR000182">
    <property type="entry name" value="GNAT_dom"/>
</dbReference>
<comment type="caution">
    <text evidence="4">The sequence shown here is derived from an EMBL/GenBank/DDBJ whole genome shotgun (WGS) entry which is preliminary data.</text>
</comment>
<evidence type="ECO:0000256" key="2">
    <source>
        <dbReference type="ARBA" id="ARBA00023315"/>
    </source>
</evidence>
<reference evidence="5" key="1">
    <citation type="submission" date="2023-07" db="EMBL/GenBank/DDBJ databases">
        <title>Dyadobacter sp. nov 'subterranea' isolated from contaminted grondwater.</title>
        <authorList>
            <person name="Szabo I."/>
            <person name="Al-Omari J."/>
            <person name="Szerdahelyi S.G."/>
            <person name="Rado J."/>
        </authorList>
    </citation>
    <scope>NUCLEOTIDE SEQUENCE [LARGE SCALE GENOMIC DNA]</scope>
    <source>
        <strain evidence="5">UP-52</strain>
    </source>
</reference>
<dbReference type="RefSeq" id="WP_194122084.1">
    <property type="nucleotide sequence ID" value="NZ_JACYGY010000001.1"/>
</dbReference>
<evidence type="ECO:0000313" key="5">
    <source>
        <dbReference type="Proteomes" id="UP000634134"/>
    </source>
</evidence>
<dbReference type="PROSITE" id="PS51186">
    <property type="entry name" value="GNAT"/>
    <property type="match status" value="1"/>
</dbReference>
<protein>
    <submittedName>
        <fullName evidence="4">GNAT family N-acetyltransferase</fullName>
    </submittedName>
</protein>
<keyword evidence="2" id="KW-0012">Acyltransferase</keyword>
<dbReference type="SUPFAM" id="SSF55729">
    <property type="entry name" value="Acyl-CoA N-acyltransferases (Nat)"/>
    <property type="match status" value="1"/>
</dbReference>
<dbReference type="PANTHER" id="PTHR43800">
    <property type="entry name" value="PEPTIDYL-LYSINE N-ACETYLTRANSFERASE YJAB"/>
    <property type="match status" value="1"/>
</dbReference>
<evidence type="ECO:0000256" key="1">
    <source>
        <dbReference type="ARBA" id="ARBA00022679"/>
    </source>
</evidence>
<dbReference type="EMBL" id="JACYGY010000001">
    <property type="protein sequence ID" value="MBE9463999.1"/>
    <property type="molecule type" value="Genomic_DNA"/>
</dbReference>
<dbReference type="Pfam" id="PF00583">
    <property type="entry name" value="Acetyltransf_1"/>
    <property type="match status" value="1"/>
</dbReference>
<dbReference type="Proteomes" id="UP000634134">
    <property type="component" value="Unassembled WGS sequence"/>
</dbReference>
<feature type="domain" description="N-acetyltransferase" evidence="3">
    <location>
        <begin position="5"/>
        <end position="166"/>
    </location>
</feature>
<name>A0ABR9WIL0_9BACT</name>
<dbReference type="Gene3D" id="3.40.630.30">
    <property type="match status" value="1"/>
</dbReference>
<dbReference type="InterPro" id="IPR016181">
    <property type="entry name" value="Acyl_CoA_acyltransferase"/>
</dbReference>
<organism evidence="4 5">
    <name type="scientific">Dyadobacter subterraneus</name>
    <dbReference type="NCBI Taxonomy" id="2773304"/>
    <lineage>
        <taxon>Bacteria</taxon>
        <taxon>Pseudomonadati</taxon>
        <taxon>Bacteroidota</taxon>
        <taxon>Cytophagia</taxon>
        <taxon>Cytophagales</taxon>
        <taxon>Spirosomataceae</taxon>
        <taxon>Dyadobacter</taxon>
    </lineage>
</organism>
<accession>A0ABR9WIL0</accession>
<proteinExistence type="predicted"/>
<gene>
    <name evidence="4" type="ORF">IEE83_19110</name>
</gene>
<keyword evidence="5" id="KW-1185">Reference proteome</keyword>
<dbReference type="CDD" id="cd04301">
    <property type="entry name" value="NAT_SF"/>
    <property type="match status" value="1"/>
</dbReference>
<sequence length="167" mass="19490">MAEEIRIKEANHSDLHELRNLGLISFGQFKDILTPENWEKLRKSLADENTYLNLLNQSKAFIYLSDKKIVGVAYFIANGNPTEIYLPDWCYVRMVGVHPDFSGRGIGRKLMQHCITHAKKTGEKTIALHTSEFMDAARHIYEKLGFIRLREIEPRFGKKYWIYTLEL</sequence>